<evidence type="ECO:0000256" key="3">
    <source>
        <dbReference type="ARBA" id="ARBA00022723"/>
    </source>
</evidence>
<gene>
    <name evidence="9" type="ORF">GPM918_LOCUS38572</name>
    <name evidence="10" type="ORF">SRO942_LOCUS39404</name>
</gene>
<evidence type="ECO:0000259" key="8">
    <source>
        <dbReference type="Pfam" id="PF16953"/>
    </source>
</evidence>
<reference evidence="9" key="1">
    <citation type="submission" date="2021-02" db="EMBL/GenBank/DDBJ databases">
        <authorList>
            <person name="Nowell W R."/>
        </authorList>
    </citation>
    <scope>NUCLEOTIDE SEQUENCE</scope>
</reference>
<keyword evidence="5" id="KW-0862">Zinc</keyword>
<dbReference type="EMBL" id="CAJNOQ010025741">
    <property type="protein sequence ID" value="CAF1539968.1"/>
    <property type="molecule type" value="Genomic_DNA"/>
</dbReference>
<proteinExistence type="inferred from homology"/>
<dbReference type="Proteomes" id="UP000663829">
    <property type="component" value="Unassembled WGS sequence"/>
</dbReference>
<evidence type="ECO:0000256" key="1">
    <source>
        <dbReference type="ARBA" id="ARBA00004173"/>
    </source>
</evidence>
<keyword evidence="3" id="KW-0479">Metal-binding</keyword>
<feature type="domain" description="PRORP" evidence="8">
    <location>
        <begin position="287"/>
        <end position="517"/>
    </location>
</feature>
<dbReference type="GO" id="GO:0097745">
    <property type="term" value="P:mitochondrial tRNA 5'-end processing"/>
    <property type="evidence" value="ECO:0007669"/>
    <property type="project" value="TreeGrafter"/>
</dbReference>
<dbReference type="InterPro" id="IPR031595">
    <property type="entry name" value="PRORP_C"/>
</dbReference>
<dbReference type="PANTHER" id="PTHR13547">
    <property type="match status" value="1"/>
</dbReference>
<evidence type="ECO:0000256" key="4">
    <source>
        <dbReference type="ARBA" id="ARBA00022801"/>
    </source>
</evidence>
<feature type="non-terminal residue" evidence="9">
    <location>
        <position position="527"/>
    </location>
</feature>
<dbReference type="AlphaFoldDB" id="A0A815VTW1"/>
<dbReference type="GO" id="GO:0046872">
    <property type="term" value="F:metal ion binding"/>
    <property type="evidence" value="ECO:0007669"/>
    <property type="project" value="UniProtKB-KW"/>
</dbReference>
<organism evidence="9 11">
    <name type="scientific">Didymodactylos carnosus</name>
    <dbReference type="NCBI Taxonomy" id="1234261"/>
    <lineage>
        <taxon>Eukaryota</taxon>
        <taxon>Metazoa</taxon>
        <taxon>Spiralia</taxon>
        <taxon>Gnathifera</taxon>
        <taxon>Rotifera</taxon>
        <taxon>Eurotatoria</taxon>
        <taxon>Bdelloidea</taxon>
        <taxon>Philodinida</taxon>
        <taxon>Philodinidae</taxon>
        <taxon>Didymodactylos</taxon>
    </lineage>
</organism>
<dbReference type="GO" id="GO:0001682">
    <property type="term" value="P:tRNA 5'-leader removal"/>
    <property type="evidence" value="ECO:0007669"/>
    <property type="project" value="TreeGrafter"/>
</dbReference>
<evidence type="ECO:0000256" key="7">
    <source>
        <dbReference type="ARBA" id="ARBA00023128"/>
    </source>
</evidence>
<dbReference type="GO" id="GO:0004526">
    <property type="term" value="F:ribonuclease P activity"/>
    <property type="evidence" value="ECO:0007669"/>
    <property type="project" value="TreeGrafter"/>
</dbReference>
<comment type="similarity">
    <text evidence="2">Belongs to the PPR family. P subfamily.</text>
</comment>
<evidence type="ECO:0000313" key="11">
    <source>
        <dbReference type="Proteomes" id="UP000663829"/>
    </source>
</evidence>
<keyword evidence="7" id="KW-0496">Mitochondrion</keyword>
<evidence type="ECO:0000313" key="9">
    <source>
        <dbReference type="EMBL" id="CAF1539968.1"/>
    </source>
</evidence>
<feature type="non-terminal residue" evidence="9">
    <location>
        <position position="1"/>
    </location>
</feature>
<keyword evidence="6" id="KW-0809">Transit peptide</keyword>
<protein>
    <recommendedName>
        <fullName evidence="8">PRORP domain-containing protein</fullName>
    </recommendedName>
</protein>
<comment type="subcellular location">
    <subcellularLocation>
        <location evidence="1">Mitochondrion</location>
    </subcellularLocation>
</comment>
<keyword evidence="11" id="KW-1185">Reference proteome</keyword>
<dbReference type="GO" id="GO:0030678">
    <property type="term" value="C:mitochondrial ribonuclease P complex"/>
    <property type="evidence" value="ECO:0007669"/>
    <property type="project" value="TreeGrafter"/>
</dbReference>
<sequence>KPSENSPLENVSYLSNELVLENGASVLHAFDYRTILIEQLKFRKDRYVTEEEWKQLHNDCSEKSKQLFPSLTMIVCETLKHVERGRSLFKYTEKYHQQSINNTAIATYMSLLSLNYFSSLSIVGDKSSSVWSDEILRLYNLIKQSQIKHFSSQTATNIIKGLSVTNQWELCYQYLPFVDDENHCLAITNVVLAALHADDILSAIKLITNLSCTAANNTYPITDIIHDIFRNLNPQNKESLQFIEHVFKYLSRIDSFINKPAVDKMFFYFSNYKYESFDFGTTYAYSNGTCEKLPGLCLEPAEITDEEFNILRQYLMESAYGEKEVYNTTTPAEFKRFQSFLNGSNFTTVVDGLNVLYGVGRFGTDSSNVMDKTTKILKKMNINPKNMLFIARKHVMKRLTPDVQLALKSMCQLFLVDDTSRDDWFILYAAFYSKAQIVTSDILRKERGFFNGAAGKTSKINLLFQKWLYRYQYLWVKVGYKAPMAHKLRAQYRDDVWLIPYFDQPPVSVGERPEQWFYVYKKDEQKT</sequence>
<dbReference type="OrthoDB" id="46913at2759"/>
<evidence type="ECO:0000256" key="6">
    <source>
        <dbReference type="ARBA" id="ARBA00022946"/>
    </source>
</evidence>
<name>A0A815VTW1_9BILA</name>
<dbReference type="Pfam" id="PF16953">
    <property type="entry name" value="PRORP"/>
    <property type="match status" value="1"/>
</dbReference>
<accession>A0A815VTW1</accession>
<dbReference type="EMBL" id="CAJOBC010091371">
    <property type="protein sequence ID" value="CAF4400221.1"/>
    <property type="molecule type" value="Genomic_DNA"/>
</dbReference>
<keyword evidence="4" id="KW-0378">Hydrolase</keyword>
<evidence type="ECO:0000256" key="5">
    <source>
        <dbReference type="ARBA" id="ARBA00022833"/>
    </source>
</evidence>
<evidence type="ECO:0000256" key="2">
    <source>
        <dbReference type="ARBA" id="ARBA00007626"/>
    </source>
</evidence>
<dbReference type="Proteomes" id="UP000681722">
    <property type="component" value="Unassembled WGS sequence"/>
</dbReference>
<dbReference type="Gene3D" id="3.40.50.11980">
    <property type="match status" value="1"/>
</dbReference>
<dbReference type="PANTHER" id="PTHR13547:SF1">
    <property type="entry name" value="MITOCHONDRIAL RIBONUCLEASE P CATALYTIC SUBUNIT"/>
    <property type="match status" value="1"/>
</dbReference>
<comment type="caution">
    <text evidence="9">The sequence shown here is derived from an EMBL/GenBank/DDBJ whole genome shotgun (WGS) entry which is preliminary data.</text>
</comment>
<evidence type="ECO:0000313" key="10">
    <source>
        <dbReference type="EMBL" id="CAF4400221.1"/>
    </source>
</evidence>